<gene>
    <name evidence="10" type="primary">folP</name>
    <name evidence="10" type="ORF">FUAX_03660</name>
</gene>
<evidence type="ECO:0000313" key="11">
    <source>
        <dbReference type="Proteomes" id="UP001348817"/>
    </source>
</evidence>
<feature type="domain" description="Pterin-binding" evidence="9">
    <location>
        <begin position="25"/>
        <end position="277"/>
    </location>
</feature>
<evidence type="ECO:0000259" key="9">
    <source>
        <dbReference type="PROSITE" id="PS50972"/>
    </source>
</evidence>
<dbReference type="InterPro" id="IPR006390">
    <property type="entry name" value="DHP_synth_dom"/>
</dbReference>
<dbReference type="PANTHER" id="PTHR20941:SF1">
    <property type="entry name" value="FOLIC ACID SYNTHESIS PROTEIN FOL1"/>
    <property type="match status" value="1"/>
</dbReference>
<dbReference type="Gene3D" id="3.20.20.20">
    <property type="entry name" value="Dihydropteroate synthase-like"/>
    <property type="match status" value="1"/>
</dbReference>
<dbReference type="PANTHER" id="PTHR20941">
    <property type="entry name" value="FOLATE SYNTHESIS PROTEINS"/>
    <property type="match status" value="1"/>
</dbReference>
<reference evidence="10 11" key="1">
    <citation type="submission" date="2021-12" db="EMBL/GenBank/DDBJ databases">
        <title>Genome sequencing of bacteria with rrn-lacking chromosome and rrn-plasmid.</title>
        <authorList>
            <person name="Anda M."/>
            <person name="Iwasaki W."/>
        </authorList>
    </citation>
    <scope>NUCLEOTIDE SEQUENCE [LARGE SCALE GENOMIC DNA]</scope>
    <source>
        <strain evidence="10 11">DSM 100852</strain>
    </source>
</reference>
<evidence type="ECO:0000256" key="3">
    <source>
        <dbReference type="ARBA" id="ARBA00004763"/>
    </source>
</evidence>
<dbReference type="SUPFAM" id="SSF51717">
    <property type="entry name" value="Dihydropteroate synthetase-like"/>
    <property type="match status" value="1"/>
</dbReference>
<keyword evidence="8" id="KW-0289">Folate biosynthesis</keyword>
<dbReference type="Pfam" id="PF00809">
    <property type="entry name" value="Pterin_bind"/>
    <property type="match status" value="1"/>
</dbReference>
<comment type="cofactor">
    <cofactor evidence="2">
        <name>Mg(2+)</name>
        <dbReference type="ChEBI" id="CHEBI:18420"/>
    </cofactor>
</comment>
<evidence type="ECO:0000256" key="2">
    <source>
        <dbReference type="ARBA" id="ARBA00001946"/>
    </source>
</evidence>
<dbReference type="GO" id="GO:0004156">
    <property type="term" value="F:dihydropteroate synthase activity"/>
    <property type="evidence" value="ECO:0007669"/>
    <property type="project" value="UniProtKB-EC"/>
</dbReference>
<dbReference type="GO" id="GO:0046872">
    <property type="term" value="F:metal ion binding"/>
    <property type="evidence" value="ECO:0007669"/>
    <property type="project" value="UniProtKB-KW"/>
</dbReference>
<dbReference type="AlphaFoldDB" id="A0AAU9C7F4"/>
<dbReference type="EMBL" id="AP025314">
    <property type="protein sequence ID" value="BDD07934.1"/>
    <property type="molecule type" value="Genomic_DNA"/>
</dbReference>
<accession>A0AAU9C7F4</accession>
<dbReference type="EC" id="2.5.1.15" evidence="4"/>
<dbReference type="RefSeq" id="WP_338393226.1">
    <property type="nucleotide sequence ID" value="NZ_AP025314.1"/>
</dbReference>
<name>A0AAU9C7F4_9BACT</name>
<keyword evidence="11" id="KW-1185">Reference proteome</keyword>
<keyword evidence="7" id="KW-0460">Magnesium</keyword>
<dbReference type="CDD" id="cd00739">
    <property type="entry name" value="DHPS"/>
    <property type="match status" value="1"/>
</dbReference>
<evidence type="ECO:0000256" key="5">
    <source>
        <dbReference type="ARBA" id="ARBA00022679"/>
    </source>
</evidence>
<dbReference type="InterPro" id="IPR045031">
    <property type="entry name" value="DHP_synth-like"/>
</dbReference>
<evidence type="ECO:0000256" key="8">
    <source>
        <dbReference type="ARBA" id="ARBA00022909"/>
    </source>
</evidence>
<dbReference type="PROSITE" id="PS50972">
    <property type="entry name" value="PTERIN_BINDING"/>
    <property type="match status" value="1"/>
</dbReference>
<dbReference type="GO" id="GO:0046656">
    <property type="term" value="P:folic acid biosynthetic process"/>
    <property type="evidence" value="ECO:0007669"/>
    <property type="project" value="UniProtKB-KW"/>
</dbReference>
<evidence type="ECO:0000256" key="6">
    <source>
        <dbReference type="ARBA" id="ARBA00022723"/>
    </source>
</evidence>
<dbReference type="GO" id="GO:0005829">
    <property type="term" value="C:cytosol"/>
    <property type="evidence" value="ECO:0007669"/>
    <property type="project" value="TreeGrafter"/>
</dbReference>
<dbReference type="InterPro" id="IPR000489">
    <property type="entry name" value="Pterin-binding_dom"/>
</dbReference>
<evidence type="ECO:0000313" key="10">
    <source>
        <dbReference type="EMBL" id="BDD07934.1"/>
    </source>
</evidence>
<evidence type="ECO:0000256" key="1">
    <source>
        <dbReference type="ARBA" id="ARBA00000012"/>
    </source>
</evidence>
<dbReference type="NCBIfam" id="TIGR01496">
    <property type="entry name" value="DHPS"/>
    <property type="match status" value="1"/>
</dbReference>
<dbReference type="InterPro" id="IPR011005">
    <property type="entry name" value="Dihydropteroate_synth-like_sf"/>
</dbReference>
<dbReference type="GO" id="GO:0046654">
    <property type="term" value="P:tetrahydrofolate biosynthetic process"/>
    <property type="evidence" value="ECO:0007669"/>
    <property type="project" value="TreeGrafter"/>
</dbReference>
<proteinExistence type="predicted"/>
<organism evidence="10 11">
    <name type="scientific">Fulvitalea axinellae</name>
    <dbReference type="NCBI Taxonomy" id="1182444"/>
    <lineage>
        <taxon>Bacteria</taxon>
        <taxon>Pseudomonadati</taxon>
        <taxon>Bacteroidota</taxon>
        <taxon>Cytophagia</taxon>
        <taxon>Cytophagales</taxon>
        <taxon>Persicobacteraceae</taxon>
        <taxon>Fulvitalea</taxon>
    </lineage>
</organism>
<comment type="pathway">
    <text evidence="3">Cofactor biosynthesis; tetrahydrofolate biosynthesis; 7,8-dihydrofolate from 2-amino-4-hydroxy-6-hydroxymethyl-7,8-dihydropteridine diphosphate and 4-aminobenzoate: step 1/2.</text>
</comment>
<keyword evidence="5" id="KW-0808">Transferase</keyword>
<dbReference type="Proteomes" id="UP001348817">
    <property type="component" value="Chromosome"/>
</dbReference>
<dbReference type="PROSITE" id="PS00793">
    <property type="entry name" value="DHPS_2"/>
    <property type="match status" value="1"/>
</dbReference>
<sequence length="285" mass="31200">MTKDTAFYQKKVLKLNGKPCVLEAPQVMGIINATPDSFYEGSRTNATEDVVRKAGQMLEEGAFMLDVGGYSTRPGADDIPAEEEKQRVCRAVEAIKKEFAEAVISVDTFRADVAKAAVEAGASVVNDVSGGTLDDAMYGTVANLGVPYIMMHMRGTPQNMQDFTEYGDIVRDIIDFFHPRIHRLRKLGVNDIILDPGFGFSKTLDQNFELLRRMKELELLECPVLAGVSRKSMIWKTLDITASEALNGTTATHAFALANGAKILRAHDVKEAVEAVKIYMAMSGA</sequence>
<evidence type="ECO:0000256" key="7">
    <source>
        <dbReference type="ARBA" id="ARBA00022842"/>
    </source>
</evidence>
<keyword evidence="6" id="KW-0479">Metal-binding</keyword>
<protein>
    <recommendedName>
        <fullName evidence="4">dihydropteroate synthase</fullName>
        <ecNumber evidence="4">2.5.1.15</ecNumber>
    </recommendedName>
</protein>
<evidence type="ECO:0000256" key="4">
    <source>
        <dbReference type="ARBA" id="ARBA00012458"/>
    </source>
</evidence>
<comment type="catalytic activity">
    <reaction evidence="1">
        <text>(7,8-dihydropterin-6-yl)methyl diphosphate + 4-aminobenzoate = 7,8-dihydropteroate + diphosphate</text>
        <dbReference type="Rhea" id="RHEA:19949"/>
        <dbReference type="ChEBI" id="CHEBI:17836"/>
        <dbReference type="ChEBI" id="CHEBI:17839"/>
        <dbReference type="ChEBI" id="CHEBI:33019"/>
        <dbReference type="ChEBI" id="CHEBI:72950"/>
        <dbReference type="EC" id="2.5.1.15"/>
    </reaction>
</comment>
<dbReference type="KEGG" id="fax:FUAX_03660"/>